<protein>
    <submittedName>
        <fullName evidence="1">NAD-P-binding protein</fullName>
    </submittedName>
</protein>
<reference evidence="1" key="1">
    <citation type="journal article" date="2018" name="Genome Biol. Evol.">
        <title>Genomics and development of Lentinus tigrinus, a white-rot wood-decaying mushroom with dimorphic fruiting bodies.</title>
        <authorList>
            <person name="Wu B."/>
            <person name="Xu Z."/>
            <person name="Knudson A."/>
            <person name="Carlson A."/>
            <person name="Chen N."/>
            <person name="Kovaka S."/>
            <person name="LaButti K."/>
            <person name="Lipzen A."/>
            <person name="Pennachio C."/>
            <person name="Riley R."/>
            <person name="Schakwitz W."/>
            <person name="Umezawa K."/>
            <person name="Ohm R.A."/>
            <person name="Grigoriev I.V."/>
            <person name="Nagy L.G."/>
            <person name="Gibbons J."/>
            <person name="Hibbett D."/>
        </authorList>
    </citation>
    <scope>NUCLEOTIDE SEQUENCE [LARGE SCALE GENOMIC DNA]</scope>
    <source>
        <strain evidence="1">ALCF2SS1-6</strain>
    </source>
</reference>
<dbReference type="PRINTS" id="PR00081">
    <property type="entry name" value="GDHRDH"/>
</dbReference>
<accession>A0A5C2S4V8</accession>
<organism evidence="1 2">
    <name type="scientific">Lentinus tigrinus ALCF2SS1-6</name>
    <dbReference type="NCBI Taxonomy" id="1328759"/>
    <lineage>
        <taxon>Eukaryota</taxon>
        <taxon>Fungi</taxon>
        <taxon>Dikarya</taxon>
        <taxon>Basidiomycota</taxon>
        <taxon>Agaricomycotina</taxon>
        <taxon>Agaricomycetes</taxon>
        <taxon>Polyporales</taxon>
        <taxon>Polyporaceae</taxon>
        <taxon>Lentinus</taxon>
    </lineage>
</organism>
<dbReference type="Gene3D" id="3.40.50.720">
    <property type="entry name" value="NAD(P)-binding Rossmann-like Domain"/>
    <property type="match status" value="1"/>
</dbReference>
<dbReference type="InterPro" id="IPR036291">
    <property type="entry name" value="NAD(P)-bd_dom_sf"/>
</dbReference>
<evidence type="ECO:0000313" key="2">
    <source>
        <dbReference type="Proteomes" id="UP000313359"/>
    </source>
</evidence>
<dbReference type="InterPro" id="IPR002347">
    <property type="entry name" value="SDR_fam"/>
</dbReference>
<dbReference type="Proteomes" id="UP000313359">
    <property type="component" value="Unassembled WGS sequence"/>
</dbReference>
<dbReference type="InterPro" id="IPR052184">
    <property type="entry name" value="SDR_enzymes"/>
</dbReference>
<dbReference type="Pfam" id="PF00106">
    <property type="entry name" value="adh_short"/>
    <property type="match status" value="1"/>
</dbReference>
<dbReference type="GO" id="GO:0016616">
    <property type="term" value="F:oxidoreductase activity, acting on the CH-OH group of donors, NAD or NADP as acceptor"/>
    <property type="evidence" value="ECO:0007669"/>
    <property type="project" value="TreeGrafter"/>
</dbReference>
<evidence type="ECO:0000313" key="1">
    <source>
        <dbReference type="EMBL" id="RPD58580.1"/>
    </source>
</evidence>
<dbReference type="EMBL" id="ML122274">
    <property type="protein sequence ID" value="RPD58580.1"/>
    <property type="molecule type" value="Genomic_DNA"/>
</dbReference>
<dbReference type="OrthoDB" id="9876299at2759"/>
<name>A0A5C2S4V8_9APHY</name>
<keyword evidence="2" id="KW-1185">Reference proteome</keyword>
<gene>
    <name evidence="1" type="ORF">L227DRAFT_612690</name>
</gene>
<dbReference type="AlphaFoldDB" id="A0A5C2S4V8"/>
<proteinExistence type="predicted"/>
<sequence>MLRQISPGVLSETHAIAITCPPSIGVYKHVLATRPSTDKLAMTSYAIIGASRGIGLEYVRQLAARPDSTVFAVVRNAQKSIHLQAAIKGLKNVHVLEADVTDYKSLEEAAKKVSEVTGGKLDVLIHNAARMDMSVFWKGYDDFASMEELDADFITSFKTNTLGVIHGISAFLPLLRRGTDKKIVVISTGGADVRNIHRQGAAGIAAYQITKCAALMATTKWASKLQGEGFVVVSLAPGLVDTTGTIGEHGDSAAHDAMVAAAEGFVKKGMSVVLETPEQSVSNQLKVVDGLKPSDNGLLLSHQTGKELWP</sequence>
<dbReference type="PANTHER" id="PTHR45458:SF3">
    <property type="entry name" value="CHAIN DEHYDROGENASE (ATSC), PUTATIVE-RELATED"/>
    <property type="match status" value="1"/>
</dbReference>
<dbReference type="CDD" id="cd05325">
    <property type="entry name" value="carb_red_sniffer_like_SDR_c"/>
    <property type="match status" value="1"/>
</dbReference>
<dbReference type="SUPFAM" id="SSF51735">
    <property type="entry name" value="NAD(P)-binding Rossmann-fold domains"/>
    <property type="match status" value="1"/>
</dbReference>
<dbReference type="PANTHER" id="PTHR45458">
    <property type="entry name" value="SHORT-CHAIN DEHYDROGENASE/REDUCTASE SDR"/>
    <property type="match status" value="1"/>
</dbReference>